<dbReference type="EMBL" id="JBAHYK010000525">
    <property type="protein sequence ID" value="KAL0573242.1"/>
    <property type="molecule type" value="Genomic_DNA"/>
</dbReference>
<evidence type="ECO:0000256" key="3">
    <source>
        <dbReference type="ARBA" id="ARBA00022833"/>
    </source>
</evidence>
<dbReference type="SUPFAM" id="SSF144232">
    <property type="entry name" value="HIT/MYND zinc finger-like"/>
    <property type="match status" value="1"/>
</dbReference>
<dbReference type="PROSITE" id="PS50865">
    <property type="entry name" value="ZF_MYND_2"/>
    <property type="match status" value="1"/>
</dbReference>
<feature type="domain" description="MYND-type" evidence="5">
    <location>
        <begin position="313"/>
        <end position="358"/>
    </location>
</feature>
<dbReference type="Pfam" id="PF01753">
    <property type="entry name" value="zf-MYND"/>
    <property type="match status" value="1"/>
</dbReference>
<comment type="caution">
    <text evidence="6">The sequence shown here is derived from an EMBL/GenBank/DDBJ whole genome shotgun (WGS) entry which is preliminary data.</text>
</comment>
<proteinExistence type="predicted"/>
<organism evidence="6 7">
    <name type="scientific">Marasmius crinis-equi</name>
    <dbReference type="NCBI Taxonomy" id="585013"/>
    <lineage>
        <taxon>Eukaryota</taxon>
        <taxon>Fungi</taxon>
        <taxon>Dikarya</taxon>
        <taxon>Basidiomycota</taxon>
        <taxon>Agaricomycotina</taxon>
        <taxon>Agaricomycetes</taxon>
        <taxon>Agaricomycetidae</taxon>
        <taxon>Agaricales</taxon>
        <taxon>Marasmiineae</taxon>
        <taxon>Marasmiaceae</taxon>
        <taxon>Marasmius</taxon>
    </lineage>
</organism>
<name>A0ABR3FDG8_9AGAR</name>
<keyword evidence="3" id="KW-0862">Zinc</keyword>
<keyword evidence="7" id="KW-1185">Reference proteome</keyword>
<keyword evidence="2 4" id="KW-0863">Zinc-finger</keyword>
<dbReference type="InterPro" id="IPR002893">
    <property type="entry name" value="Znf_MYND"/>
</dbReference>
<protein>
    <recommendedName>
        <fullName evidence="5">MYND-type domain-containing protein</fullName>
    </recommendedName>
</protein>
<keyword evidence="1" id="KW-0479">Metal-binding</keyword>
<sequence>MRDIVLSEIAEDWLKDRVICAMGGLFSKIVEIGSISVHNQVFASIPDFLDVSLEILIQLLAEDHPAFDCWCHFHFASCDIITGLRETRNAREYARITDRLAPKYNIPGLCIRRFNEELYRDDMGSQGFHTVTMCWMIVSQSSPAVVRGILAKGGISCLVNAIHRFVRLSTRKKHPEWDDSFYLLQVATGIVDCEDFLITLLNKGESWVIEALDCQLLTVLAKIPPSLDRKSANIPIGRQTEGIVKCLMPYVIHRGVLNRVFREKNRMDRTEGNVGIKAVQNAIQELMNYANATKEAYRVFENITPSLSAHCSNIDCQKSYDNPLEPVRLKRCNGCHMALYCSRECQKAHWRDSHRQVCASSPRPKRDGISYGMSDFDIGFMRFLIRRRTPQWTEELRKHSRNKPGQAFIISATLSEAPMIVITGMSVEKLEAILEESDRSLLEVVMRSVTDFRKECVLHCVLPGSWGSKHFIDIMDVDEPSEVLW</sequence>
<evidence type="ECO:0000313" key="6">
    <source>
        <dbReference type="EMBL" id="KAL0573242.1"/>
    </source>
</evidence>
<dbReference type="Proteomes" id="UP001465976">
    <property type="component" value="Unassembled WGS sequence"/>
</dbReference>
<gene>
    <name evidence="6" type="ORF">V5O48_008710</name>
</gene>
<evidence type="ECO:0000259" key="5">
    <source>
        <dbReference type="PROSITE" id="PS50865"/>
    </source>
</evidence>
<evidence type="ECO:0000256" key="4">
    <source>
        <dbReference type="PROSITE-ProRule" id="PRU00134"/>
    </source>
</evidence>
<reference evidence="6 7" key="1">
    <citation type="submission" date="2024-02" db="EMBL/GenBank/DDBJ databases">
        <title>A draft genome for the cacao thread blight pathogen Marasmius crinis-equi.</title>
        <authorList>
            <person name="Cohen S.P."/>
            <person name="Baruah I.K."/>
            <person name="Amoako-Attah I."/>
            <person name="Bukari Y."/>
            <person name="Meinhardt L.W."/>
            <person name="Bailey B.A."/>
        </authorList>
    </citation>
    <scope>NUCLEOTIDE SEQUENCE [LARGE SCALE GENOMIC DNA]</scope>
    <source>
        <strain evidence="6 7">GH-76</strain>
    </source>
</reference>
<evidence type="ECO:0000256" key="2">
    <source>
        <dbReference type="ARBA" id="ARBA00022771"/>
    </source>
</evidence>
<dbReference type="Gene3D" id="6.10.140.2220">
    <property type="match status" value="1"/>
</dbReference>
<accession>A0ABR3FDG8</accession>
<evidence type="ECO:0000313" key="7">
    <source>
        <dbReference type="Proteomes" id="UP001465976"/>
    </source>
</evidence>
<evidence type="ECO:0000256" key="1">
    <source>
        <dbReference type="ARBA" id="ARBA00022723"/>
    </source>
</evidence>